<dbReference type="STRING" id="5098.A0A507QXJ9"/>
<gene>
    <name evidence="4" type="ORF">MPDQ_006903</name>
</gene>
<dbReference type="Proteomes" id="UP000319663">
    <property type="component" value="Unassembled WGS sequence"/>
</dbReference>
<organism evidence="4 5">
    <name type="scientific">Monascus purpureus</name>
    <name type="common">Red mold</name>
    <name type="synonym">Monascus anka</name>
    <dbReference type="NCBI Taxonomy" id="5098"/>
    <lineage>
        <taxon>Eukaryota</taxon>
        <taxon>Fungi</taxon>
        <taxon>Dikarya</taxon>
        <taxon>Ascomycota</taxon>
        <taxon>Pezizomycotina</taxon>
        <taxon>Eurotiomycetes</taxon>
        <taxon>Eurotiomycetidae</taxon>
        <taxon>Eurotiales</taxon>
        <taxon>Aspergillaceae</taxon>
        <taxon>Monascus</taxon>
    </lineage>
</organism>
<protein>
    <recommendedName>
        <fullName evidence="3">Aminotransferase class I/classII large domain-containing protein</fullName>
    </recommendedName>
</protein>
<evidence type="ECO:0000313" key="5">
    <source>
        <dbReference type="Proteomes" id="UP000319663"/>
    </source>
</evidence>
<dbReference type="PANTHER" id="PTHR43795:SF39">
    <property type="entry name" value="AMINOTRANSFERASE CLASS I_CLASSII DOMAIN-CONTAINING PROTEIN"/>
    <property type="match status" value="1"/>
</dbReference>
<keyword evidence="5" id="KW-1185">Reference proteome</keyword>
<evidence type="ECO:0000256" key="2">
    <source>
        <dbReference type="SAM" id="MobiDB-lite"/>
    </source>
</evidence>
<dbReference type="GO" id="GO:0008483">
    <property type="term" value="F:transaminase activity"/>
    <property type="evidence" value="ECO:0007669"/>
    <property type="project" value="TreeGrafter"/>
</dbReference>
<dbReference type="PRINTS" id="PR00753">
    <property type="entry name" value="ACCSYNTHASE"/>
</dbReference>
<reference evidence="4 5" key="1">
    <citation type="submission" date="2019-06" db="EMBL/GenBank/DDBJ databases">
        <title>Wine fermentation using esterase from Monascus purpureus.</title>
        <authorList>
            <person name="Geng C."/>
            <person name="Zhang Y."/>
        </authorList>
    </citation>
    <scope>NUCLEOTIDE SEQUENCE [LARGE SCALE GENOMIC DNA]</scope>
    <source>
        <strain evidence="4">HQ1</strain>
    </source>
</reference>
<dbReference type="InterPro" id="IPR050478">
    <property type="entry name" value="Ethylene_sulfur-biosynth"/>
</dbReference>
<dbReference type="AlphaFoldDB" id="A0A507QXJ9"/>
<dbReference type="InterPro" id="IPR015422">
    <property type="entry name" value="PyrdxlP-dep_Trfase_small"/>
</dbReference>
<dbReference type="Gene3D" id="3.40.640.10">
    <property type="entry name" value="Type I PLP-dependent aspartate aminotransferase-like (Major domain)"/>
    <property type="match status" value="1"/>
</dbReference>
<accession>A0A507QXJ9</accession>
<evidence type="ECO:0000256" key="1">
    <source>
        <dbReference type="ARBA" id="ARBA00022898"/>
    </source>
</evidence>
<dbReference type="InterPro" id="IPR015424">
    <property type="entry name" value="PyrdxlP-dep_Trfase"/>
</dbReference>
<dbReference type="GO" id="GO:0030170">
    <property type="term" value="F:pyridoxal phosphate binding"/>
    <property type="evidence" value="ECO:0007669"/>
    <property type="project" value="InterPro"/>
</dbReference>
<name>A0A507QXJ9_MONPU</name>
<dbReference type="EMBL" id="VIFY01000066">
    <property type="protein sequence ID" value="TQB72309.1"/>
    <property type="molecule type" value="Genomic_DNA"/>
</dbReference>
<sequence>MLSSRGARNAVLFDIPWRYAPPHTYDKKTNPSGLISFGMAEHLPMRREIADYINSKVIFTEDSVGYRGDPTHLPKAVAAHLNRILNPHVPIKPANIVVATSATALGGMLGFTLAESGDGILVSRPIYGRFELDYGVEAGVEIVYADTDPEEAFHPDYAVLKYEMALKEAEKRGVKIRAVIIVNPHNPVGRCYPAETLKEILRFCDRHHIHFISDEVYASCVFDSGDPEAVPFTSILSFDLSEFIDPDLVHLLYGFSKDFAAGGLHLGFLVSQNAQLLLACQATLRLHSPSTAAITIGTTILEDTEFTSQFIQKSQESLSRSYRLVTSVFDKEGIQYIKGGNAGFFIYINLSPYLPRNISVKDHDPQNGNNNNDNKSTGDVHREFALAQHLFDAGVFLHPNEEHAKEPGWFRLVFAHEEDTLQEGLKR</sequence>
<feature type="region of interest" description="Disordered" evidence="2">
    <location>
        <begin position="359"/>
        <end position="378"/>
    </location>
</feature>
<feature type="domain" description="Aminotransferase class I/classII large" evidence="3">
    <location>
        <begin position="73"/>
        <end position="427"/>
    </location>
</feature>
<dbReference type="Pfam" id="PF00155">
    <property type="entry name" value="Aminotran_1_2"/>
    <property type="match status" value="1"/>
</dbReference>
<evidence type="ECO:0000259" key="3">
    <source>
        <dbReference type="Pfam" id="PF00155"/>
    </source>
</evidence>
<keyword evidence="1" id="KW-0663">Pyridoxal phosphate</keyword>
<dbReference type="GO" id="GO:0006520">
    <property type="term" value="P:amino acid metabolic process"/>
    <property type="evidence" value="ECO:0007669"/>
    <property type="project" value="TreeGrafter"/>
</dbReference>
<dbReference type="InterPro" id="IPR004839">
    <property type="entry name" value="Aminotransferase_I/II_large"/>
</dbReference>
<dbReference type="InterPro" id="IPR015421">
    <property type="entry name" value="PyrdxlP-dep_Trfase_major"/>
</dbReference>
<dbReference type="PANTHER" id="PTHR43795">
    <property type="entry name" value="BIFUNCTIONAL ASPARTATE AMINOTRANSFERASE AND GLUTAMATE/ASPARTATE-PREPHENATE AMINOTRANSFERASE-RELATED"/>
    <property type="match status" value="1"/>
</dbReference>
<proteinExistence type="predicted"/>
<evidence type="ECO:0000313" key="4">
    <source>
        <dbReference type="EMBL" id="TQB72309.1"/>
    </source>
</evidence>
<dbReference type="SUPFAM" id="SSF53383">
    <property type="entry name" value="PLP-dependent transferases"/>
    <property type="match status" value="1"/>
</dbReference>
<dbReference type="CDD" id="cd00609">
    <property type="entry name" value="AAT_like"/>
    <property type="match status" value="1"/>
</dbReference>
<comment type="caution">
    <text evidence="4">The sequence shown here is derived from an EMBL/GenBank/DDBJ whole genome shotgun (WGS) entry which is preliminary data.</text>
</comment>
<dbReference type="Gene3D" id="3.90.1150.10">
    <property type="entry name" value="Aspartate Aminotransferase, domain 1"/>
    <property type="match status" value="1"/>
</dbReference>